<dbReference type="AlphaFoldDB" id="A0A9K3CYN0"/>
<sequence>GLITGIVMVLIAGACVFLVGSIYPYSFSKDSLVRMALLGVMGVHIVGMIVGAVAVYISLR</sequence>
<dbReference type="EMBL" id="BDIP01002066">
    <property type="protein sequence ID" value="GIQ85666.1"/>
    <property type="molecule type" value="Genomic_DNA"/>
</dbReference>
<proteinExistence type="predicted"/>
<accession>A0A9K3CYN0</accession>
<comment type="caution">
    <text evidence="2">The sequence shown here is derived from an EMBL/GenBank/DDBJ whole genome shotgun (WGS) entry which is preliminary data.</text>
</comment>
<evidence type="ECO:0000313" key="3">
    <source>
        <dbReference type="Proteomes" id="UP000265618"/>
    </source>
</evidence>
<keyword evidence="1" id="KW-1133">Transmembrane helix</keyword>
<name>A0A9K3CYN0_9EUKA</name>
<protein>
    <submittedName>
        <fullName evidence="2">Uncharacterized protein</fullName>
    </submittedName>
</protein>
<organism evidence="2 3">
    <name type="scientific">Kipferlia bialata</name>
    <dbReference type="NCBI Taxonomy" id="797122"/>
    <lineage>
        <taxon>Eukaryota</taxon>
        <taxon>Metamonada</taxon>
        <taxon>Carpediemonas-like organisms</taxon>
        <taxon>Kipferlia</taxon>
    </lineage>
</organism>
<evidence type="ECO:0000313" key="2">
    <source>
        <dbReference type="EMBL" id="GIQ85666.1"/>
    </source>
</evidence>
<evidence type="ECO:0000256" key="1">
    <source>
        <dbReference type="SAM" id="Phobius"/>
    </source>
</evidence>
<gene>
    <name evidence="2" type="ORF">KIPB_007372</name>
</gene>
<feature type="transmembrane region" description="Helical" evidence="1">
    <location>
        <begin position="6"/>
        <end position="25"/>
    </location>
</feature>
<dbReference type="Proteomes" id="UP000265618">
    <property type="component" value="Unassembled WGS sequence"/>
</dbReference>
<reference evidence="2 3" key="1">
    <citation type="journal article" date="2018" name="PLoS ONE">
        <title>The draft genome of Kipferlia bialata reveals reductive genome evolution in fornicate parasites.</title>
        <authorList>
            <person name="Tanifuji G."/>
            <person name="Takabayashi S."/>
            <person name="Kume K."/>
            <person name="Takagi M."/>
            <person name="Nakayama T."/>
            <person name="Kamikawa R."/>
            <person name="Inagaki Y."/>
            <person name="Hashimoto T."/>
        </authorList>
    </citation>
    <scope>NUCLEOTIDE SEQUENCE [LARGE SCALE GENOMIC DNA]</scope>
    <source>
        <strain evidence="2">NY0173</strain>
    </source>
</reference>
<feature type="non-terminal residue" evidence="2">
    <location>
        <position position="1"/>
    </location>
</feature>
<keyword evidence="1" id="KW-0812">Transmembrane</keyword>
<keyword evidence="3" id="KW-1185">Reference proteome</keyword>
<feature type="transmembrane region" description="Helical" evidence="1">
    <location>
        <begin position="37"/>
        <end position="59"/>
    </location>
</feature>
<keyword evidence="1" id="KW-0472">Membrane</keyword>